<evidence type="ECO:0000313" key="1">
    <source>
        <dbReference type="EMBL" id="ALL66962.1"/>
    </source>
</evidence>
<gene>
    <name evidence="1" type="ORF">K788_0008504</name>
</gene>
<protein>
    <submittedName>
        <fullName evidence="1">Uncharacterized protein</fullName>
    </submittedName>
</protein>
<sequence>MEKNTLMPRGATNVANVTPSGSGVQRVAGVTKTAVLPLHDVAR</sequence>
<dbReference type="Proteomes" id="UP000019146">
    <property type="component" value="Chromosome 2"/>
</dbReference>
<evidence type="ECO:0000313" key="2">
    <source>
        <dbReference type="Proteomes" id="UP000019146"/>
    </source>
</evidence>
<accession>A0A0P0RED2</accession>
<dbReference type="AlphaFoldDB" id="A0A0P0RED2"/>
<name>A0A0P0RED2_9BURK</name>
<reference evidence="1 2" key="1">
    <citation type="journal article" date="2014" name="Genome Announc.">
        <title>Draft Genome Sequence of the Haloacid-Degrading Burkholderia caribensis Strain MBA4.</title>
        <authorList>
            <person name="Pan Y."/>
            <person name="Kong K.F."/>
            <person name="Tsang J.S."/>
        </authorList>
    </citation>
    <scope>NUCLEOTIDE SEQUENCE [LARGE SCALE GENOMIC DNA]</scope>
    <source>
        <strain evidence="1 2">MBA4</strain>
    </source>
</reference>
<organism evidence="1 2">
    <name type="scientific">Paraburkholderia caribensis MBA4</name>
    <dbReference type="NCBI Taxonomy" id="1323664"/>
    <lineage>
        <taxon>Bacteria</taxon>
        <taxon>Pseudomonadati</taxon>
        <taxon>Pseudomonadota</taxon>
        <taxon>Betaproteobacteria</taxon>
        <taxon>Burkholderiales</taxon>
        <taxon>Burkholderiaceae</taxon>
        <taxon>Paraburkholderia</taxon>
    </lineage>
</organism>
<proteinExistence type="predicted"/>
<dbReference type="KEGG" id="bcai:K788_0008504"/>
<dbReference type="EMBL" id="CP012747">
    <property type="protein sequence ID" value="ALL66962.1"/>
    <property type="molecule type" value="Genomic_DNA"/>
</dbReference>